<dbReference type="Proteomes" id="UP000260058">
    <property type="component" value="Segment"/>
</dbReference>
<evidence type="ECO:0000313" key="2">
    <source>
        <dbReference type="EMBL" id="AXH49686.1"/>
    </source>
</evidence>
<dbReference type="InterPro" id="IPR010982">
    <property type="entry name" value="Lambda_DNA-bd_dom_sf"/>
</dbReference>
<reference evidence="3" key="1">
    <citation type="submission" date="2018-06" db="EMBL/GenBank/DDBJ databases">
        <authorList>
            <person name="Zhirakovskaya E."/>
        </authorList>
    </citation>
    <scope>NUCLEOTIDE SEQUENCE [LARGE SCALE GENOMIC DNA]</scope>
</reference>
<dbReference type="CDD" id="cd00093">
    <property type="entry name" value="HTH_XRE"/>
    <property type="match status" value="1"/>
</dbReference>
<protein>
    <submittedName>
        <fullName evidence="2">Immunity repressor</fullName>
    </submittedName>
</protein>
<dbReference type="Gene3D" id="1.10.260.40">
    <property type="entry name" value="lambda repressor-like DNA-binding domains"/>
    <property type="match status" value="1"/>
</dbReference>
<name>A0A345L334_9CAUD</name>
<dbReference type="SUPFAM" id="SSF47413">
    <property type="entry name" value="lambda repressor-like DNA-binding domains"/>
    <property type="match status" value="1"/>
</dbReference>
<proteinExistence type="predicted"/>
<keyword evidence="3" id="KW-1185">Reference proteome</keyword>
<dbReference type="InterPro" id="IPR001387">
    <property type="entry name" value="Cro/C1-type_HTH"/>
</dbReference>
<organism evidence="2 3">
    <name type="scientific">Gordonia phage Frokostdame</name>
    <dbReference type="NCBI Taxonomy" id="2250320"/>
    <lineage>
        <taxon>Viruses</taxon>
        <taxon>Duplodnaviria</taxon>
        <taxon>Heunggongvirae</taxon>
        <taxon>Uroviricota</taxon>
        <taxon>Caudoviricetes</taxon>
        <taxon>Jujuvirus</taxon>
        <taxon>Jujuvirus frokostdame</taxon>
    </lineage>
</organism>
<dbReference type="RefSeq" id="YP_010096921.1">
    <property type="nucleotide sequence ID" value="NC_055754.1"/>
</dbReference>
<feature type="region of interest" description="Disordered" evidence="1">
    <location>
        <begin position="218"/>
        <end position="272"/>
    </location>
</feature>
<gene>
    <name evidence="2" type="primary">44</name>
    <name evidence="2" type="ORF">SEA_FROKOSTDAME_44</name>
</gene>
<dbReference type="GeneID" id="65114581"/>
<dbReference type="KEGG" id="vg:65114581"/>
<dbReference type="GO" id="GO:0003677">
    <property type="term" value="F:DNA binding"/>
    <property type="evidence" value="ECO:0007669"/>
    <property type="project" value="InterPro"/>
</dbReference>
<accession>A0A345L334</accession>
<dbReference type="EMBL" id="MH536818">
    <property type="protein sequence ID" value="AXH49686.1"/>
    <property type="molecule type" value="Genomic_DNA"/>
</dbReference>
<evidence type="ECO:0000256" key="1">
    <source>
        <dbReference type="SAM" id="MobiDB-lite"/>
    </source>
</evidence>
<sequence length="272" mass="29453">MPKFFGNLAAMKEGLERFASIVKRRREELGLRQDQLRDLGGPSTTTMTKVENAMDAPSPVTLRKLDAGLDWEPGSAARTLKGGDPSPVEGDTSYLTNGEDIGVLLFALMSESDQLLDYLEELGGNDEVRQLALNVDAAAQSVAVHLLGGPEGLAERVAALDKSIGRREPPEGRDQREALAQVLGVLLALRMPFNGKARPSVSLRIPDLGESVVGVSTVESNTEQPRENDEVIDNDQPGTTDDYELVGRDVGGPSETELIRRQMDEDAERGDM</sequence>
<evidence type="ECO:0000313" key="3">
    <source>
        <dbReference type="Proteomes" id="UP000260058"/>
    </source>
</evidence>
<feature type="compositionally biased region" description="Basic and acidic residues" evidence="1">
    <location>
        <begin position="257"/>
        <end position="272"/>
    </location>
</feature>